<feature type="region of interest" description="Disordered" evidence="11">
    <location>
        <begin position="845"/>
        <end position="868"/>
    </location>
</feature>
<dbReference type="PANTHER" id="PTHR23329:SF1">
    <property type="entry name" value="TUFTELIN-INTERACTING PROTEIN 11"/>
    <property type="match status" value="1"/>
</dbReference>
<dbReference type="InterPro" id="IPR006694">
    <property type="entry name" value="Fatty_acid_hydroxylase"/>
</dbReference>
<dbReference type="PANTHER" id="PTHR23329">
    <property type="entry name" value="TUFTELIN-INTERACTING PROTEIN 11-RELATED"/>
    <property type="match status" value="1"/>
</dbReference>
<sequence length="1879" mass="214899">MADDEGNEEFEINDSDLYYALNPHKRKRMSKEQQIYGVWADKEEEEEERPTFGSSKNSFMNFVSGGTQAPGQSKEEETVPQKKFKGSGPKNMKNEGFAGLRNSDDRSFGDWVKGSKGAVLMNMMKKMGYEKGKGLGASKQGIVEPVEAHVRPGRAAVGAYGSEGKGLKFGESAADAQKRQDFGDDQESEGVQINAPSGKWKKSGAKQKVSYKTVDEVLESDGGMGFGLSGAGATKIIDMTGPVQKVYNDYNAFSTRTKSAGVARSGFDVPELTHNLDLLLGMAENDIRRNNRSVQTLKDQNEALEVHLNELEEGRKKQQNRMRNLEQIVAILELFAENTGEQSLEDYKDLVLRLRRFDYAQFGSLSIDRCILSRILPVFVSYFSTWKPLDPTQSSYGLDLLGDWKAILNSETKKIGKESELCPFDQIMWNAWMPVVRRTALQWSPREATEPMTRLLETWAKILPRWMLDNLLDQVIFPRLHADVDQWSPTTDCIPIESWLKPWVNIMGDRLQPLLLGVRQKIGKALATWDARDLSAIHLLAPWKGVFSQGTMSAFVGHHIIPKLAKSLRGMEMDQSKNQHYHEFAAVICWLKAGLLSVDATVNVLLNNFFPKFYQTLCWWLDSSVVVRTEVSEWYTEWRGRFPRELLEQKPIKDQFLGVVQAMHQSLNGFKVTGWTPQAHLQPVAPEPVSIPKPQVQQPKDPGAYERVTFKRLLQRRAEEEQIPFTPLNRLYLQYQLYKCGDRTLYFTENMIFALDPETRQYRPIGVDDLIAQCQALKIADDEGNAEFEINDSDLYYALNPHKRKRMSKEQQIYGVWADKEEEVEERPTFGSSKNSFMNFVSGGTQAPGQSKMEETGPKNTKNGGFAGLRNSDDRSFGDWVKGSKGAVLMNMMKKMGYEKGKGFALWKVEEIWRETEGVIQNRRRSARVRWGMGFGLSGAGATKIIDMTGPVQKVYNDYNAFSTRTKSAGVARSGFDVPELTHNLNLLLEMEENDIRRNYRLAQNLKNMADPLRLLCEHTKGKRPLRELDCDGEVYYVFGDVAYPRDVKTSLQVYNKAGEFYSLQSLLTLWEKRHAQHTVYVRDVTASNIQVVTRPDRKEIIDYLEGHRAEPPSSYSVYATAPPPTPLARLNEQRQHHNDSIDQPAAKKARLDNDARGNRLVGRLLDDTVGQSADGEMRSLSNELTVERIAELKNKVKKQKRHQIKTVDTIDGDFDATDSGAGLGLRDEGVRARTWRNRNTCLVAPNRNFSSVLSVLQSLQLREEAIAKQKNGQSTSSAPTKPRAPQQTGYSRYEQEQYEEDETSGYQINTSLTFHGSSFNAIKSAPNAKPIATPSASKPPPPRAADTSNGKPAKRPSRTPIIVIPASTSSLITMYNVRDILQEMKYIKNEERKNQRREAEVLIQRRKDGGITVPYRVIDNPMKLSNDEWDRVVAVFVQGPAWQFKGWRWNGNPTDIFSHVAAFHLKYDGEKMDANVSKWSVNIISLSKTKRHLDRANLGRFWQVLERHIQKHKPHLRRDLGVFIRSNGLFPPGVESLPVFKMSLFWGFLCFSVFCSYRTRVTPNLVLLINDSHPETLHLCAFLIYRIVNPPMATNHSDRILQPVWDFIKTPRTAPYISSPLFPPIYALSIDYTWVLVFTVIDLYLCNLPFFKRYKIQKNRVVTWPLMKESLKLQLKNQLLYIYPMAFVQLMWVPPTVLPEEAPTLPELCGQVFFYFLLFDAAYFFFHLANHKIRWLYHWCHSVHHEYSSPFAAAAQHLHPFELFFVGAFITTIPWTLDTHPLTYWVWFFVAQSISYEVHTGYDFPFALHHFVPFYSGAPAHDMHHLRPLTCFQPWLNYLDRLFGYHVSYEDLLKMRKEQAERYGRYDESDVKGLKKIN</sequence>
<keyword evidence="9" id="KW-0539">Nucleus</keyword>
<accession>A0AA39HEJ2</accession>
<evidence type="ECO:0000256" key="7">
    <source>
        <dbReference type="ARBA" id="ARBA00023163"/>
    </source>
</evidence>
<comment type="similarity">
    <text evidence="2">Belongs to the CDC73 family.</text>
</comment>
<dbReference type="GO" id="GO:0016491">
    <property type="term" value="F:oxidoreductase activity"/>
    <property type="evidence" value="ECO:0007669"/>
    <property type="project" value="InterPro"/>
</dbReference>
<evidence type="ECO:0000313" key="14">
    <source>
        <dbReference type="EMBL" id="KAK0403348.1"/>
    </source>
</evidence>
<evidence type="ECO:0000256" key="4">
    <source>
        <dbReference type="ARBA" id="ARBA00022664"/>
    </source>
</evidence>
<feature type="transmembrane region" description="Helical" evidence="12">
    <location>
        <begin position="1633"/>
        <end position="1652"/>
    </location>
</feature>
<dbReference type="Pfam" id="PF04116">
    <property type="entry name" value="FA_hydroxylase"/>
    <property type="match status" value="1"/>
</dbReference>
<comment type="similarity">
    <text evidence="3">Belongs to the TFP11/STIP family.</text>
</comment>
<dbReference type="InterPro" id="IPR022159">
    <property type="entry name" value="STIP/TFIP11_N"/>
</dbReference>
<dbReference type="PROSITE" id="PS50174">
    <property type="entry name" value="G_PATCH"/>
    <property type="match status" value="1"/>
</dbReference>
<feature type="transmembrane region" description="Helical" evidence="12">
    <location>
        <begin position="1713"/>
        <end position="1730"/>
    </location>
</feature>
<dbReference type="EMBL" id="JAUCMV010000004">
    <property type="protein sequence ID" value="KAK0403348.1"/>
    <property type="molecule type" value="Genomic_DNA"/>
</dbReference>
<keyword evidence="10" id="KW-0175">Coiled coil</keyword>
<dbReference type="Pfam" id="PF16050">
    <property type="entry name" value="CDC73_N"/>
    <property type="match status" value="1"/>
</dbReference>
<keyword evidence="4" id="KW-0507">mRNA processing</keyword>
<dbReference type="Gene3D" id="3.40.50.11990">
    <property type="entry name" value="RNA polymerase II accessory factor, Cdc73 C-terminal domain"/>
    <property type="match status" value="1"/>
</dbReference>
<organism evidence="14 15">
    <name type="scientific">Steinernema hermaphroditum</name>
    <dbReference type="NCBI Taxonomy" id="289476"/>
    <lineage>
        <taxon>Eukaryota</taxon>
        <taxon>Metazoa</taxon>
        <taxon>Ecdysozoa</taxon>
        <taxon>Nematoda</taxon>
        <taxon>Chromadorea</taxon>
        <taxon>Rhabditida</taxon>
        <taxon>Tylenchina</taxon>
        <taxon>Panagrolaimomorpha</taxon>
        <taxon>Strongyloidoidea</taxon>
        <taxon>Steinernematidae</taxon>
        <taxon>Steinernema</taxon>
    </lineage>
</organism>
<dbReference type="InterPro" id="IPR038103">
    <property type="entry name" value="CDC73_C_sf"/>
</dbReference>
<dbReference type="InterPro" id="IPR000467">
    <property type="entry name" value="G_patch_dom"/>
</dbReference>
<feature type="region of interest" description="Disordered" evidence="11">
    <location>
        <begin position="41"/>
        <end position="106"/>
    </location>
</feature>
<dbReference type="Pfam" id="PF07842">
    <property type="entry name" value="GCFC"/>
    <property type="match status" value="1"/>
</dbReference>
<feature type="domain" description="G-patch" evidence="13">
    <location>
        <begin position="116"/>
        <end position="162"/>
    </location>
</feature>
<evidence type="ECO:0000256" key="11">
    <source>
        <dbReference type="SAM" id="MobiDB-lite"/>
    </source>
</evidence>
<dbReference type="GO" id="GO:0005506">
    <property type="term" value="F:iron ion binding"/>
    <property type="evidence" value="ECO:0007669"/>
    <property type="project" value="InterPro"/>
</dbReference>
<evidence type="ECO:0000256" key="9">
    <source>
        <dbReference type="ARBA" id="ARBA00023242"/>
    </source>
</evidence>
<keyword evidence="8" id="KW-0508">mRNA splicing</keyword>
<evidence type="ECO:0000313" key="15">
    <source>
        <dbReference type="Proteomes" id="UP001175271"/>
    </source>
</evidence>
<dbReference type="GO" id="GO:0008610">
    <property type="term" value="P:lipid biosynthetic process"/>
    <property type="evidence" value="ECO:0007669"/>
    <property type="project" value="InterPro"/>
</dbReference>
<keyword evidence="5" id="KW-0747">Spliceosome</keyword>
<feature type="region of interest" description="Disordered" evidence="11">
    <location>
        <begin position="1268"/>
        <end position="1303"/>
    </location>
</feature>
<dbReference type="GO" id="GO:0003676">
    <property type="term" value="F:nucleic acid binding"/>
    <property type="evidence" value="ECO:0007669"/>
    <property type="project" value="InterPro"/>
</dbReference>
<dbReference type="Proteomes" id="UP001175271">
    <property type="component" value="Unassembled WGS sequence"/>
</dbReference>
<dbReference type="GO" id="GO:0071008">
    <property type="term" value="C:U2-type post-mRNA release spliceosomal complex"/>
    <property type="evidence" value="ECO:0007669"/>
    <property type="project" value="TreeGrafter"/>
</dbReference>
<comment type="subcellular location">
    <subcellularLocation>
        <location evidence="1">Nucleus</location>
    </subcellularLocation>
</comment>
<keyword evidence="7" id="KW-0804">Transcription</keyword>
<dbReference type="Pfam" id="PF05179">
    <property type="entry name" value="CDC73_C"/>
    <property type="match status" value="1"/>
</dbReference>
<dbReference type="SMART" id="SM00443">
    <property type="entry name" value="G_patch"/>
    <property type="match status" value="1"/>
</dbReference>
<keyword evidence="12" id="KW-0472">Membrane</keyword>
<protein>
    <recommendedName>
        <fullName evidence="13">G-patch domain-containing protein</fullName>
    </recommendedName>
</protein>
<dbReference type="InterPro" id="IPR032041">
    <property type="entry name" value="Cdc73_N"/>
</dbReference>
<gene>
    <name evidence="14" type="ORF">QR680_016871</name>
</gene>
<evidence type="ECO:0000256" key="5">
    <source>
        <dbReference type="ARBA" id="ARBA00022728"/>
    </source>
</evidence>
<evidence type="ECO:0000256" key="8">
    <source>
        <dbReference type="ARBA" id="ARBA00023187"/>
    </source>
</evidence>
<evidence type="ECO:0000256" key="3">
    <source>
        <dbReference type="ARBA" id="ARBA00010900"/>
    </source>
</evidence>
<keyword evidence="6" id="KW-0805">Transcription regulation</keyword>
<evidence type="ECO:0000256" key="1">
    <source>
        <dbReference type="ARBA" id="ARBA00004123"/>
    </source>
</evidence>
<dbReference type="Pfam" id="PF12457">
    <property type="entry name" value="TIP_N"/>
    <property type="match status" value="2"/>
</dbReference>
<evidence type="ECO:0000256" key="12">
    <source>
        <dbReference type="SAM" id="Phobius"/>
    </source>
</evidence>
<dbReference type="FunFam" id="3.40.50.11990:FF:000002">
    <property type="entry name" value="protein CDC73 homolog"/>
    <property type="match status" value="1"/>
</dbReference>
<evidence type="ECO:0000256" key="2">
    <source>
        <dbReference type="ARBA" id="ARBA00010427"/>
    </source>
</evidence>
<dbReference type="Pfam" id="PF01585">
    <property type="entry name" value="G-patch"/>
    <property type="match status" value="1"/>
</dbReference>
<feature type="coiled-coil region" evidence="10">
    <location>
        <begin position="294"/>
        <end position="328"/>
    </location>
</feature>
<feature type="compositionally biased region" description="Polar residues" evidence="11">
    <location>
        <begin position="52"/>
        <end position="71"/>
    </location>
</feature>
<evidence type="ECO:0000256" key="6">
    <source>
        <dbReference type="ARBA" id="ARBA00023015"/>
    </source>
</evidence>
<evidence type="ECO:0000256" key="10">
    <source>
        <dbReference type="SAM" id="Coils"/>
    </source>
</evidence>
<keyword evidence="12" id="KW-1133">Transmembrane helix</keyword>
<keyword evidence="15" id="KW-1185">Reference proteome</keyword>
<feature type="compositionally biased region" description="Polar residues" evidence="11">
    <location>
        <begin position="1271"/>
        <end position="1291"/>
    </location>
</feature>
<dbReference type="InterPro" id="IPR022783">
    <property type="entry name" value="GCFC_dom"/>
</dbReference>
<reference evidence="14" key="1">
    <citation type="submission" date="2023-06" db="EMBL/GenBank/DDBJ databases">
        <title>Genomic analysis of the entomopathogenic nematode Steinernema hermaphroditum.</title>
        <authorList>
            <person name="Schwarz E.M."/>
            <person name="Heppert J.K."/>
            <person name="Baniya A."/>
            <person name="Schwartz H.T."/>
            <person name="Tan C.-H."/>
            <person name="Antoshechkin I."/>
            <person name="Sternberg P.W."/>
            <person name="Goodrich-Blair H."/>
            <person name="Dillman A.R."/>
        </authorList>
    </citation>
    <scope>NUCLEOTIDE SEQUENCE</scope>
    <source>
        <strain evidence="14">PS9179</strain>
        <tissue evidence="14">Whole animal</tissue>
    </source>
</reference>
<feature type="region of interest" description="Disordered" evidence="11">
    <location>
        <begin position="1325"/>
        <end position="1360"/>
    </location>
</feature>
<feature type="transmembrane region" description="Helical" evidence="12">
    <location>
        <begin position="1676"/>
        <end position="1693"/>
    </location>
</feature>
<comment type="caution">
    <text evidence="14">The sequence shown here is derived from an EMBL/GenBank/DDBJ whole genome shotgun (WGS) entry which is preliminary data.</text>
</comment>
<dbReference type="GO" id="GO:0000390">
    <property type="term" value="P:spliceosomal complex disassembly"/>
    <property type="evidence" value="ECO:0007669"/>
    <property type="project" value="InterPro"/>
</dbReference>
<keyword evidence="12" id="KW-0812">Transmembrane</keyword>
<dbReference type="InterPro" id="IPR031336">
    <property type="entry name" value="CDC73_C"/>
</dbReference>
<dbReference type="InterPro" id="IPR045211">
    <property type="entry name" value="TFP11/STIP/Ntr1"/>
</dbReference>
<evidence type="ECO:0000259" key="13">
    <source>
        <dbReference type="PROSITE" id="PS50174"/>
    </source>
</evidence>
<feature type="region of interest" description="Disordered" evidence="11">
    <location>
        <begin position="172"/>
        <end position="199"/>
    </location>
</feature>
<proteinExistence type="inferred from homology"/>
<name>A0AA39HEJ2_9BILA</name>